<dbReference type="PANTHER" id="PTHR33233:SF17">
    <property type="entry name" value="DUF4283 DOMAIN-CONTAINING PROTEIN"/>
    <property type="match status" value="1"/>
</dbReference>
<dbReference type="Pfam" id="PF14111">
    <property type="entry name" value="DUF4283"/>
    <property type="match status" value="1"/>
</dbReference>
<feature type="domain" description="DUF4283" evidence="1">
    <location>
        <begin position="128"/>
        <end position="209"/>
    </location>
</feature>
<dbReference type="Proteomes" id="UP000596661">
    <property type="component" value="Chromosome 5"/>
</dbReference>
<dbReference type="InterPro" id="IPR025558">
    <property type="entry name" value="DUF4283"/>
</dbReference>
<sequence>MAKKKRATQKLVVVVDRSETEEDLPSIQEANLDCTPTEEFHGTYSDLEVNEAAVDSELKENRSSPKSVSWAEEVEKNDFQSNAKEIWSNFKSNQVLSPSTRLSYTEPKKLGDRVIGELDLEEVEIEASFWKNDIVCMVLGANPPFKVFEGFVKRVWGNLGVEKVMRMHSGCTLVTFRDEATRDLVLETRVIHFDKKPVILRPWSTNLDTARLVKSVPVRQGINHATAVVEVQKDKGDQMDKARKGDEEKRKLLGGMNKKEKHHAILEVWRENKIRVAALFETKIKHKKNANLGSLSDVVKNLLMVKHALKKFNKEVVGDIVVDYNLAKHEFCKAHEALAYQPTDKRLHEEEKCCYNYLLQLQPSYFSHLKQQSKITWIQCNDENSSYFHASMRKRRIENRITTFTIGDKVEDDYPKVIDHFITHFKSFMGSRSTAISEIDHDSLVCGNKLSLEQQIRLIAAFSKSDVKRALFGIHSLKSPGMDGFRSDFFKHLWPEIGDDITRAVLGFFPNGMFTFKIE</sequence>
<evidence type="ECO:0000313" key="3">
    <source>
        <dbReference type="Proteomes" id="UP000596661"/>
    </source>
</evidence>
<dbReference type="AlphaFoldDB" id="A0A803PSE9"/>
<dbReference type="Gramene" id="evm.model.05.912">
    <property type="protein sequence ID" value="cds.evm.model.05.912"/>
    <property type="gene ID" value="evm.TU.05.912"/>
</dbReference>
<protein>
    <recommendedName>
        <fullName evidence="1">DUF4283 domain-containing protein</fullName>
    </recommendedName>
</protein>
<evidence type="ECO:0000259" key="1">
    <source>
        <dbReference type="Pfam" id="PF14111"/>
    </source>
</evidence>
<proteinExistence type="predicted"/>
<dbReference type="PANTHER" id="PTHR33233">
    <property type="entry name" value="ENDONUCLEASE/EXONUCLEASE/PHOSPHATASE"/>
    <property type="match status" value="1"/>
</dbReference>
<accession>A0A803PSE9</accession>
<dbReference type="EnsemblPlants" id="evm.model.05.912">
    <property type="protein sequence ID" value="cds.evm.model.05.912"/>
    <property type="gene ID" value="evm.TU.05.912"/>
</dbReference>
<evidence type="ECO:0000313" key="2">
    <source>
        <dbReference type="EnsemblPlants" id="cds.evm.model.05.912"/>
    </source>
</evidence>
<reference evidence="2" key="1">
    <citation type="submission" date="2018-11" db="EMBL/GenBank/DDBJ databases">
        <authorList>
            <person name="Grassa J C."/>
        </authorList>
    </citation>
    <scope>NUCLEOTIDE SEQUENCE [LARGE SCALE GENOMIC DNA]</scope>
</reference>
<name>A0A803PSE9_CANSA</name>
<organism evidence="2 3">
    <name type="scientific">Cannabis sativa</name>
    <name type="common">Hemp</name>
    <name type="synonym">Marijuana</name>
    <dbReference type="NCBI Taxonomy" id="3483"/>
    <lineage>
        <taxon>Eukaryota</taxon>
        <taxon>Viridiplantae</taxon>
        <taxon>Streptophyta</taxon>
        <taxon>Embryophyta</taxon>
        <taxon>Tracheophyta</taxon>
        <taxon>Spermatophyta</taxon>
        <taxon>Magnoliopsida</taxon>
        <taxon>eudicotyledons</taxon>
        <taxon>Gunneridae</taxon>
        <taxon>Pentapetalae</taxon>
        <taxon>rosids</taxon>
        <taxon>fabids</taxon>
        <taxon>Rosales</taxon>
        <taxon>Cannabaceae</taxon>
        <taxon>Cannabis</taxon>
    </lineage>
</organism>
<dbReference type="EMBL" id="UZAU01000474">
    <property type="status" value="NOT_ANNOTATED_CDS"/>
    <property type="molecule type" value="Genomic_DNA"/>
</dbReference>
<reference evidence="2" key="2">
    <citation type="submission" date="2021-03" db="UniProtKB">
        <authorList>
            <consortium name="EnsemblPlants"/>
        </authorList>
    </citation>
    <scope>IDENTIFICATION</scope>
</reference>
<keyword evidence="3" id="KW-1185">Reference proteome</keyword>